<evidence type="ECO:0000259" key="14">
    <source>
        <dbReference type="PROSITE" id="PS51826"/>
    </source>
</evidence>
<evidence type="ECO:0000256" key="4">
    <source>
        <dbReference type="ARBA" id="ARBA00016300"/>
    </source>
</evidence>
<evidence type="ECO:0000256" key="1">
    <source>
        <dbReference type="ARBA" id="ARBA00001938"/>
    </source>
</evidence>
<dbReference type="CDD" id="cd06849">
    <property type="entry name" value="lipoyl_domain"/>
    <property type="match status" value="1"/>
</dbReference>
<dbReference type="EMBL" id="UINC01005912">
    <property type="protein sequence ID" value="SVA24336.1"/>
    <property type="molecule type" value="Genomic_DNA"/>
</dbReference>
<evidence type="ECO:0000256" key="9">
    <source>
        <dbReference type="ARBA" id="ARBA00029730"/>
    </source>
</evidence>
<reference evidence="15" key="1">
    <citation type="submission" date="2018-05" db="EMBL/GenBank/DDBJ databases">
        <authorList>
            <person name="Lanie J.A."/>
            <person name="Ng W.-L."/>
            <person name="Kazmierczak K.M."/>
            <person name="Andrzejewski T.M."/>
            <person name="Davidsen T.M."/>
            <person name="Wayne K.J."/>
            <person name="Tettelin H."/>
            <person name="Glass J.I."/>
            <person name="Rusch D."/>
            <person name="Podicherti R."/>
            <person name="Tsui H.-C.T."/>
            <person name="Winkler M.E."/>
        </authorList>
    </citation>
    <scope>NUCLEOTIDE SEQUENCE</scope>
</reference>
<comment type="similarity">
    <text evidence="2">Belongs to the 2-oxoacid dehydrogenase family.</text>
</comment>
<dbReference type="SUPFAM" id="SSF52777">
    <property type="entry name" value="CoA-dependent acyltransferases"/>
    <property type="match status" value="1"/>
</dbReference>
<name>A0A381U7Y9_9ZZZZ</name>
<dbReference type="EC" id="2.3.1.12" evidence="3"/>
<accession>A0A381U7Y9</accession>
<dbReference type="Pfam" id="PF00364">
    <property type="entry name" value="Biotin_lipoyl"/>
    <property type="match status" value="1"/>
</dbReference>
<keyword evidence="5" id="KW-0808">Transferase</keyword>
<evidence type="ECO:0000256" key="12">
    <source>
        <dbReference type="SAM" id="MobiDB-lite"/>
    </source>
</evidence>
<evidence type="ECO:0000256" key="3">
    <source>
        <dbReference type="ARBA" id="ARBA00013114"/>
    </source>
</evidence>
<evidence type="ECO:0000256" key="7">
    <source>
        <dbReference type="ARBA" id="ARBA00023315"/>
    </source>
</evidence>
<dbReference type="InterPro" id="IPR011053">
    <property type="entry name" value="Single_hybrid_motif"/>
</dbReference>
<keyword evidence="6" id="KW-0450">Lipoyl</keyword>
<evidence type="ECO:0000259" key="13">
    <source>
        <dbReference type="PROSITE" id="PS50968"/>
    </source>
</evidence>
<dbReference type="InterPro" id="IPR036625">
    <property type="entry name" value="E3-bd_dom_sf"/>
</dbReference>
<evidence type="ECO:0000256" key="8">
    <source>
        <dbReference type="ARBA" id="ARBA00025211"/>
    </source>
</evidence>
<dbReference type="Pfam" id="PF02817">
    <property type="entry name" value="E3_binding"/>
    <property type="match status" value="1"/>
</dbReference>
<dbReference type="InterPro" id="IPR003016">
    <property type="entry name" value="2-oxoA_DH_lipoyl-BS"/>
</dbReference>
<evidence type="ECO:0000256" key="11">
    <source>
        <dbReference type="ARBA" id="ARBA00048370"/>
    </source>
</evidence>
<feature type="region of interest" description="Disordered" evidence="12">
    <location>
        <begin position="83"/>
        <end position="113"/>
    </location>
</feature>
<dbReference type="GO" id="GO:0004742">
    <property type="term" value="F:dihydrolipoyllysine-residue acetyltransferase activity"/>
    <property type="evidence" value="ECO:0007669"/>
    <property type="project" value="UniProtKB-EC"/>
</dbReference>
<dbReference type="AlphaFoldDB" id="A0A381U7Y9"/>
<dbReference type="GO" id="GO:0005737">
    <property type="term" value="C:cytoplasm"/>
    <property type="evidence" value="ECO:0007669"/>
    <property type="project" value="TreeGrafter"/>
</dbReference>
<comment type="function">
    <text evidence="8">The pyruvate dehydrogenase complex catalyzes the overall conversion of pyruvate to acetyl-CoA and CO(2). It contains multiple copies of three enzymatic components: pyruvate dehydrogenase (E1), dihydrolipoamide acetyltransferase (E2) and lipoamide dehydrogenase (E3).</text>
</comment>
<keyword evidence="7" id="KW-0012">Acyltransferase</keyword>
<organism evidence="15">
    <name type="scientific">marine metagenome</name>
    <dbReference type="NCBI Taxonomy" id="408172"/>
    <lineage>
        <taxon>unclassified sequences</taxon>
        <taxon>metagenomes</taxon>
        <taxon>ecological metagenomes</taxon>
    </lineage>
</organism>
<evidence type="ECO:0000256" key="10">
    <source>
        <dbReference type="ARBA" id="ARBA00031531"/>
    </source>
</evidence>
<dbReference type="FunFam" id="3.30.559.10:FF:000004">
    <property type="entry name" value="Acetyltransferase component of pyruvate dehydrogenase complex"/>
    <property type="match status" value="1"/>
</dbReference>
<evidence type="ECO:0000256" key="5">
    <source>
        <dbReference type="ARBA" id="ARBA00022679"/>
    </source>
</evidence>
<feature type="domain" description="Peripheral subunit-binding (PSBD)" evidence="14">
    <location>
        <begin position="125"/>
        <end position="162"/>
    </location>
</feature>
<comment type="catalytic activity">
    <reaction evidence="11">
        <text>N(6)-[(R)-dihydrolipoyl]-L-lysyl-[protein] + acetyl-CoA = N(6)-[(R)-S(8)-acetyldihydrolipoyl]-L-lysyl-[protein] + CoA</text>
        <dbReference type="Rhea" id="RHEA:17017"/>
        <dbReference type="Rhea" id="RHEA-COMP:10475"/>
        <dbReference type="Rhea" id="RHEA-COMP:10478"/>
        <dbReference type="ChEBI" id="CHEBI:57287"/>
        <dbReference type="ChEBI" id="CHEBI:57288"/>
        <dbReference type="ChEBI" id="CHEBI:83100"/>
        <dbReference type="ChEBI" id="CHEBI:83111"/>
        <dbReference type="EC" id="2.3.1.12"/>
    </reaction>
</comment>
<dbReference type="SUPFAM" id="SSF51230">
    <property type="entry name" value="Single hybrid motif"/>
    <property type="match status" value="1"/>
</dbReference>
<dbReference type="InterPro" id="IPR023213">
    <property type="entry name" value="CAT-like_dom_sf"/>
</dbReference>
<gene>
    <name evidence="15" type="ORF">METZ01_LOCUS77190</name>
</gene>
<dbReference type="PROSITE" id="PS51826">
    <property type="entry name" value="PSBD"/>
    <property type="match status" value="1"/>
</dbReference>
<proteinExistence type="inferred from homology"/>
<dbReference type="PANTHER" id="PTHR43178:SF2">
    <property type="entry name" value="DIHYDROLIPOYLLYSINE-RESIDUE ACETYLTRANSFERASE COMPONENT OF PYRUVATE DEHYDROGENASE COMPLEX"/>
    <property type="match status" value="1"/>
</dbReference>
<protein>
    <recommendedName>
        <fullName evidence="4">Dihydrolipoyllysine-residue acetyltransferase component of pyruvate dehydrogenase complex</fullName>
        <ecNumber evidence="3">2.3.1.12</ecNumber>
    </recommendedName>
    <alternativeName>
        <fullName evidence="9">Dihydrolipoamide acetyltransferase component of pyruvate dehydrogenase complex</fullName>
    </alternativeName>
    <alternativeName>
        <fullName evidence="10">E2</fullName>
    </alternativeName>
</protein>
<dbReference type="PANTHER" id="PTHR43178">
    <property type="entry name" value="DIHYDROLIPOAMIDE ACETYLTRANSFERASE COMPONENT OF PYRUVATE DEHYDROGENASE COMPLEX"/>
    <property type="match status" value="1"/>
</dbReference>
<dbReference type="Gene3D" id="3.30.559.10">
    <property type="entry name" value="Chloramphenicol acetyltransferase-like domain"/>
    <property type="match status" value="1"/>
</dbReference>
<dbReference type="Pfam" id="PF00198">
    <property type="entry name" value="2-oxoacid_dh"/>
    <property type="match status" value="1"/>
</dbReference>
<dbReference type="GO" id="GO:0031405">
    <property type="term" value="F:lipoic acid binding"/>
    <property type="evidence" value="ECO:0007669"/>
    <property type="project" value="TreeGrafter"/>
</dbReference>
<dbReference type="InterPro" id="IPR001078">
    <property type="entry name" value="2-oxoacid_DH_actylTfrase"/>
</dbReference>
<feature type="domain" description="Lipoyl-binding" evidence="13">
    <location>
        <begin position="2"/>
        <end position="77"/>
    </location>
</feature>
<feature type="compositionally biased region" description="Basic and acidic residues" evidence="12">
    <location>
        <begin position="83"/>
        <end position="102"/>
    </location>
</feature>
<dbReference type="Gene3D" id="2.40.50.100">
    <property type="match status" value="1"/>
</dbReference>
<dbReference type="InterPro" id="IPR050743">
    <property type="entry name" value="2-oxoacid_DH_E2_comp"/>
</dbReference>
<dbReference type="InterPro" id="IPR000089">
    <property type="entry name" value="Biotin_lipoyl"/>
</dbReference>
<evidence type="ECO:0000256" key="6">
    <source>
        <dbReference type="ARBA" id="ARBA00022823"/>
    </source>
</evidence>
<dbReference type="Gene3D" id="4.10.320.10">
    <property type="entry name" value="E3-binding domain"/>
    <property type="match status" value="1"/>
</dbReference>
<comment type="cofactor">
    <cofactor evidence="1">
        <name>(R)-lipoate</name>
        <dbReference type="ChEBI" id="CHEBI:83088"/>
    </cofactor>
</comment>
<evidence type="ECO:0000256" key="2">
    <source>
        <dbReference type="ARBA" id="ARBA00007317"/>
    </source>
</evidence>
<dbReference type="GO" id="GO:0006086">
    <property type="term" value="P:pyruvate decarboxylation to acetyl-CoA"/>
    <property type="evidence" value="ECO:0007669"/>
    <property type="project" value="TreeGrafter"/>
</dbReference>
<evidence type="ECO:0000313" key="15">
    <source>
        <dbReference type="EMBL" id="SVA24336.1"/>
    </source>
</evidence>
<dbReference type="PROSITE" id="PS50968">
    <property type="entry name" value="BIOTINYL_LIPOYL"/>
    <property type="match status" value="1"/>
</dbReference>
<dbReference type="SUPFAM" id="SSF47005">
    <property type="entry name" value="Peripheral subunit-binding domain of 2-oxo acid dehydrogenase complex"/>
    <property type="match status" value="1"/>
</dbReference>
<dbReference type="PROSITE" id="PS00189">
    <property type="entry name" value="LIPOYL"/>
    <property type="match status" value="1"/>
</dbReference>
<dbReference type="InterPro" id="IPR004167">
    <property type="entry name" value="PSBD"/>
</dbReference>
<sequence length="418" mass="46176">MVKDIILPDLGEGIEGAEVSEVSVKTGDTVNPEDTILVLESDKASMEIPAEVNGTVKEISVEPGDELKTGQLIMKIEIVDGSNKKEEPDLDKKEEPDKRITEENSPADTPQLPILEKMGSTDHVFASPGVRRLARELEINLQIIRGTGLKGRITKNDLHGYIKLQMAMSAGSILPPQPVIDFSQWGDVELQKLTKIKRITGERLQQAWQLIPHVTQFDEADITDLDVLRKKMKTAGTKKGIKVTFLPFLMKALSILLKEMPEFNSSLDHANQNLVIKNYYHLGIAIDTSSGLTVPVVRDVDQKSIYELSEELMDLSIRARNKKLNPDELKGGTFTISSLGGIGGTGFSPIVNPPEVGIMGVSRSVWKNAYDKEAGEFVARYKMPFSLSYDHRVIDGAAAATFTARFSEILLDMSNFKN</sequence>